<dbReference type="Proteomes" id="UP000326924">
    <property type="component" value="Unassembled WGS sequence"/>
</dbReference>
<comment type="similarity">
    <text evidence="5 13">Belongs to the oxygen-dependent FAD-linked oxidoreductase family.</text>
</comment>
<dbReference type="PROSITE" id="PS51387">
    <property type="entry name" value="FAD_PCMH"/>
    <property type="match status" value="1"/>
</dbReference>
<comment type="caution">
    <text evidence="15">The sequence shown here is derived from an EMBL/GenBank/DDBJ whole genome shotgun (WGS) entry which is preliminary data.</text>
</comment>
<dbReference type="InterPro" id="IPR007173">
    <property type="entry name" value="ALO_C"/>
</dbReference>
<dbReference type="InterPro" id="IPR016167">
    <property type="entry name" value="FAD-bd_PCMH_sub1"/>
</dbReference>
<accession>A0A5J5EJ14</accession>
<dbReference type="Gene3D" id="3.30.465.10">
    <property type="match status" value="1"/>
</dbReference>
<gene>
    <name evidence="15" type="ORF">FN846DRAFT_351989</name>
</gene>
<comment type="pathway">
    <text evidence="4">Cofactor biosynthesis; L-ascorbate biosynthesis.</text>
</comment>
<dbReference type="InterPro" id="IPR006094">
    <property type="entry name" value="Oxid_FAD_bind_N"/>
</dbReference>
<comment type="catalytic activity">
    <reaction evidence="13">
        <text>D-arabinono-1,4-lactone + O2 = dehydro-D-arabinono-1,4-lactone + H2O2 + H(+)</text>
        <dbReference type="Rhea" id="RHEA:23756"/>
        <dbReference type="ChEBI" id="CHEBI:15378"/>
        <dbReference type="ChEBI" id="CHEBI:15379"/>
        <dbReference type="ChEBI" id="CHEBI:16240"/>
        <dbReference type="ChEBI" id="CHEBI:16292"/>
        <dbReference type="ChEBI" id="CHEBI:58277"/>
        <dbReference type="EC" id="1.1.3.37"/>
    </reaction>
</comment>
<evidence type="ECO:0000256" key="10">
    <source>
        <dbReference type="ARBA" id="ARBA00023002"/>
    </source>
</evidence>
<evidence type="ECO:0000256" key="12">
    <source>
        <dbReference type="ARBA" id="ARBA00033418"/>
    </source>
</evidence>
<dbReference type="PROSITE" id="PS00862">
    <property type="entry name" value="OX2_COVAL_FAD"/>
    <property type="match status" value="1"/>
</dbReference>
<dbReference type="InterPro" id="IPR006093">
    <property type="entry name" value="Oxy_OxRdtase_FAD_BS"/>
</dbReference>
<dbReference type="OrthoDB" id="610608at2759"/>
<dbReference type="PANTHER" id="PTHR43762:SF1">
    <property type="entry name" value="D-ARABINONO-1,4-LACTONE OXIDASE"/>
    <property type="match status" value="1"/>
</dbReference>
<evidence type="ECO:0000256" key="4">
    <source>
        <dbReference type="ARBA" id="ARBA00005147"/>
    </source>
</evidence>
<evidence type="ECO:0000259" key="14">
    <source>
        <dbReference type="PROSITE" id="PS51387"/>
    </source>
</evidence>
<reference evidence="15 16" key="1">
    <citation type="submission" date="2019-09" db="EMBL/GenBank/DDBJ databases">
        <title>Draft genome of the ectomycorrhizal ascomycete Sphaerosporella brunnea.</title>
        <authorList>
            <consortium name="DOE Joint Genome Institute"/>
            <person name="Benucci G.M."/>
            <person name="Marozzi G."/>
            <person name="Antonielli L."/>
            <person name="Sanchez S."/>
            <person name="Marco P."/>
            <person name="Wang X."/>
            <person name="Falini L.B."/>
            <person name="Barry K."/>
            <person name="Haridas S."/>
            <person name="Lipzen A."/>
            <person name="Labutti K."/>
            <person name="Grigoriev I.V."/>
            <person name="Murat C."/>
            <person name="Martin F."/>
            <person name="Albertini E."/>
            <person name="Donnini D."/>
            <person name="Bonito G."/>
        </authorList>
    </citation>
    <scope>NUCLEOTIDE SEQUENCE [LARGE SCALE GENOMIC DNA]</scope>
    <source>
        <strain evidence="15 16">Sb_GMNB300</strain>
    </source>
</reference>
<dbReference type="SUPFAM" id="SSF56176">
    <property type="entry name" value="FAD-binding/transporter-associated domain-like"/>
    <property type="match status" value="1"/>
</dbReference>
<dbReference type="UniPathway" id="UPA00771">
    <property type="reaction ID" value="UER00766"/>
</dbReference>
<evidence type="ECO:0000256" key="3">
    <source>
        <dbReference type="ARBA" id="ARBA00005083"/>
    </source>
</evidence>
<keyword evidence="10 13" id="KW-0560">Oxidoreductase</keyword>
<evidence type="ECO:0000256" key="7">
    <source>
        <dbReference type="ARBA" id="ARBA00022630"/>
    </source>
</evidence>
<comment type="cofactor">
    <cofactor evidence="1 13">
        <name>FAD</name>
        <dbReference type="ChEBI" id="CHEBI:57692"/>
    </cofactor>
</comment>
<keyword evidence="16" id="KW-1185">Reference proteome</keyword>
<dbReference type="InterPro" id="IPR010031">
    <property type="entry name" value="FAD_lactone_oxidase-like"/>
</dbReference>
<dbReference type="UniPathway" id="UPA00132"/>
<dbReference type="PANTHER" id="PTHR43762">
    <property type="entry name" value="L-GULONOLACTONE OXIDASE"/>
    <property type="match status" value="1"/>
</dbReference>
<name>A0A5J5EJ14_9PEZI</name>
<dbReference type="FunCoup" id="A0A5J5EJ14">
    <property type="interactions" value="60"/>
</dbReference>
<sequence length="519" mass="58865">MDPEAHKQFHPYTTDAIVAASWDPATASHIPFRASLRHKHSTWARTNFSRPELYLQPQSVPEIRLIVSLARQLKRQIVVVGSGHSPSDLTCTSSWMVNLDGFRSVVSEDAETRQITVEAGIRLHDFIDELEKRGWAMPNLGSIVEQSIAGVIATATHGSSLQHGLLSESVVGLTVMLANGNVVQCSKDHNADLFCAALVSLGAIGIVTHVRFQAVPAYRVCWQQAVMTLPRFLESYDHVWEESEFVRCWWFPYSERTIVWHGKKVEGALQEPPKSWYGATFGRYTYEALLYVATWIPSFMPWVERFVFNMQYGWEEGVKGTAVQNSHQALTMDCLFSQFVNEWSIPLSKGPEAITRLQHWLSGRADLANIPISPAGIYVHAPIEARVTDSSRSSQNPRAWLDQSIPDGPTLYLNATLYRPFLRDVPHWQRYYAAFEHLMKDLGGKPHWAKNFVTPTPSEFWRMYPALEKWVRIREQVDPTGVFVTDWLRRHLLGREAAAAIAQPQQRFLVVGEDGQEIA</sequence>
<dbReference type="InterPro" id="IPR016166">
    <property type="entry name" value="FAD-bd_PCMH"/>
</dbReference>
<dbReference type="Gene3D" id="1.10.45.10">
    <property type="entry name" value="Vanillyl-alcohol Oxidase, Chain A, domain 4"/>
    <property type="match status" value="1"/>
</dbReference>
<dbReference type="PIRSF" id="PIRSF000136">
    <property type="entry name" value="LGO_GLO"/>
    <property type="match status" value="1"/>
</dbReference>
<dbReference type="InterPro" id="IPR036318">
    <property type="entry name" value="FAD-bd_PCMH-like_sf"/>
</dbReference>
<dbReference type="Gene3D" id="3.30.70.2520">
    <property type="match status" value="1"/>
</dbReference>
<keyword evidence="11" id="KW-0472">Membrane</keyword>
<dbReference type="InterPro" id="IPR016171">
    <property type="entry name" value="Vanillyl_alc_oxidase_C-sub2"/>
</dbReference>
<dbReference type="Pfam" id="PF01565">
    <property type="entry name" value="FAD_binding_4"/>
    <property type="match status" value="1"/>
</dbReference>
<dbReference type="InParanoid" id="A0A5J5EJ14"/>
<dbReference type="EMBL" id="VXIS01000284">
    <property type="protein sequence ID" value="KAA8895171.1"/>
    <property type="molecule type" value="Genomic_DNA"/>
</dbReference>
<dbReference type="GO" id="GO:0019853">
    <property type="term" value="P:L-ascorbic acid biosynthetic process"/>
    <property type="evidence" value="ECO:0007669"/>
    <property type="project" value="UniProtKB-UniPathway"/>
</dbReference>
<proteinExistence type="inferred from homology"/>
<evidence type="ECO:0000256" key="5">
    <source>
        <dbReference type="ARBA" id="ARBA00005466"/>
    </source>
</evidence>
<organism evidence="15 16">
    <name type="scientific">Sphaerosporella brunnea</name>
    <dbReference type="NCBI Taxonomy" id="1250544"/>
    <lineage>
        <taxon>Eukaryota</taxon>
        <taxon>Fungi</taxon>
        <taxon>Dikarya</taxon>
        <taxon>Ascomycota</taxon>
        <taxon>Pezizomycotina</taxon>
        <taxon>Pezizomycetes</taxon>
        <taxon>Pezizales</taxon>
        <taxon>Pyronemataceae</taxon>
        <taxon>Sphaerosporella</taxon>
    </lineage>
</organism>
<keyword evidence="7 13" id="KW-0285">Flavoprotein</keyword>
<dbReference type="InterPro" id="IPR030654">
    <property type="entry name" value="Sugar_lactone_oxidase"/>
</dbReference>
<dbReference type="EC" id="1.1.3.37" evidence="6 13"/>
<keyword evidence="9 13" id="KW-0274">FAD</keyword>
<evidence type="ECO:0000256" key="9">
    <source>
        <dbReference type="ARBA" id="ARBA00022827"/>
    </source>
</evidence>
<dbReference type="Pfam" id="PF04030">
    <property type="entry name" value="ALO"/>
    <property type="match status" value="1"/>
</dbReference>
<dbReference type="GO" id="GO:0071949">
    <property type="term" value="F:FAD binding"/>
    <property type="evidence" value="ECO:0007669"/>
    <property type="project" value="UniProtKB-UniRule"/>
</dbReference>
<dbReference type="AlphaFoldDB" id="A0A5J5EJ14"/>
<dbReference type="GO" id="GO:0003885">
    <property type="term" value="F:D-arabinono-1,4-lactone oxidase activity"/>
    <property type="evidence" value="ECO:0007669"/>
    <property type="project" value="UniProtKB-UniRule"/>
</dbReference>
<protein>
    <recommendedName>
        <fullName evidence="6 13">D-arabinono-1,4-lactone oxidase</fullName>
        <shortName evidence="13">ALO</shortName>
        <ecNumber evidence="6 13">1.1.3.37</ecNumber>
    </recommendedName>
    <alternativeName>
        <fullName evidence="12 13">L-galactono-gamma-lactone oxidase</fullName>
    </alternativeName>
</protein>
<keyword evidence="13" id="KW-0496">Mitochondrion</keyword>
<evidence type="ECO:0000313" key="16">
    <source>
        <dbReference type="Proteomes" id="UP000326924"/>
    </source>
</evidence>
<comment type="subcellular location">
    <subcellularLocation>
        <location evidence="2">Membrane</location>
    </subcellularLocation>
    <subcellularLocation>
        <location evidence="13">Mitochondrion membrane</location>
    </subcellularLocation>
</comment>
<dbReference type="NCBIfam" id="TIGR01678">
    <property type="entry name" value="FAD_lactone_ox"/>
    <property type="match status" value="1"/>
</dbReference>
<evidence type="ECO:0000313" key="15">
    <source>
        <dbReference type="EMBL" id="KAA8895171.1"/>
    </source>
</evidence>
<keyword evidence="8" id="KW-0060">Ascorbate biosynthesis</keyword>
<evidence type="ECO:0000256" key="11">
    <source>
        <dbReference type="ARBA" id="ARBA00023136"/>
    </source>
</evidence>
<evidence type="ECO:0000256" key="8">
    <source>
        <dbReference type="ARBA" id="ARBA00022644"/>
    </source>
</evidence>
<dbReference type="GO" id="GO:0031966">
    <property type="term" value="C:mitochondrial membrane"/>
    <property type="evidence" value="ECO:0007669"/>
    <property type="project" value="UniProtKB-SubCell"/>
</dbReference>
<evidence type="ECO:0000256" key="2">
    <source>
        <dbReference type="ARBA" id="ARBA00004370"/>
    </source>
</evidence>
<comment type="pathway">
    <text evidence="3 13">Cofactor biosynthesis; D-erythroascorbate biosynthesis; dehydro-D-arabinono-1,4-lactone from D-arabinose: step 2/2.</text>
</comment>
<evidence type="ECO:0000256" key="6">
    <source>
        <dbReference type="ARBA" id="ARBA00013136"/>
    </source>
</evidence>
<dbReference type="InterPro" id="IPR016169">
    <property type="entry name" value="FAD-bd_PCMH_sub2"/>
</dbReference>
<evidence type="ECO:0000256" key="1">
    <source>
        <dbReference type="ARBA" id="ARBA00001974"/>
    </source>
</evidence>
<evidence type="ECO:0000256" key="13">
    <source>
        <dbReference type="RuleBase" id="RU367158"/>
    </source>
</evidence>
<dbReference type="Gene3D" id="3.30.43.10">
    <property type="entry name" value="Uridine Diphospho-n-acetylenolpyruvylglucosamine Reductase, domain 2"/>
    <property type="match status" value="1"/>
</dbReference>
<feature type="domain" description="FAD-binding PCMH-type" evidence="14">
    <location>
        <begin position="47"/>
        <end position="217"/>
    </location>
</feature>